<dbReference type="SMART" id="SM00248">
    <property type="entry name" value="ANK"/>
    <property type="match status" value="4"/>
</dbReference>
<dbReference type="PANTHER" id="PTHR24198:SF165">
    <property type="entry name" value="ANKYRIN REPEAT-CONTAINING PROTEIN-RELATED"/>
    <property type="match status" value="1"/>
</dbReference>
<dbReference type="SUPFAM" id="SSF81383">
    <property type="entry name" value="F-box domain"/>
    <property type="match status" value="1"/>
</dbReference>
<name>A0A0U5FYM7_ASPCI</name>
<dbReference type="InterPro" id="IPR036770">
    <property type="entry name" value="Ankyrin_rpt-contain_sf"/>
</dbReference>
<dbReference type="PROSITE" id="PS50181">
    <property type="entry name" value="FBOX"/>
    <property type="match status" value="1"/>
</dbReference>
<dbReference type="OrthoDB" id="366390at2759"/>
<evidence type="ECO:0000313" key="4">
    <source>
        <dbReference type="EMBL" id="CEL03879.1"/>
    </source>
</evidence>
<dbReference type="Gene3D" id="1.25.40.20">
    <property type="entry name" value="Ankyrin repeat-containing domain"/>
    <property type="match status" value="2"/>
</dbReference>
<dbReference type="PANTHER" id="PTHR24198">
    <property type="entry name" value="ANKYRIN REPEAT AND PROTEIN KINASE DOMAIN-CONTAINING PROTEIN"/>
    <property type="match status" value="1"/>
</dbReference>
<reference evidence="5" key="1">
    <citation type="journal article" date="2016" name="Genome Announc.">
        <title>Draft genome sequences of fungus Aspergillus calidoustus.</title>
        <authorList>
            <person name="Horn F."/>
            <person name="Linde J."/>
            <person name="Mattern D.J."/>
            <person name="Walther G."/>
            <person name="Guthke R."/>
            <person name="Scherlach K."/>
            <person name="Martin K."/>
            <person name="Brakhage A.A."/>
            <person name="Petzke L."/>
            <person name="Valiante V."/>
        </authorList>
    </citation>
    <scope>NUCLEOTIDE SEQUENCE [LARGE SCALE GENOMIC DNA]</scope>
    <source>
        <strain evidence="5">SF006504</strain>
    </source>
</reference>
<keyword evidence="1" id="KW-0677">Repeat</keyword>
<evidence type="ECO:0000256" key="1">
    <source>
        <dbReference type="ARBA" id="ARBA00022737"/>
    </source>
</evidence>
<dbReference type="Pfam" id="PF12937">
    <property type="entry name" value="F-box-like"/>
    <property type="match status" value="1"/>
</dbReference>
<evidence type="ECO:0000313" key="5">
    <source>
        <dbReference type="Proteomes" id="UP000054771"/>
    </source>
</evidence>
<dbReference type="STRING" id="454130.A0A0U5FYM7"/>
<dbReference type="SUPFAM" id="SSF48403">
    <property type="entry name" value="Ankyrin repeat"/>
    <property type="match status" value="1"/>
</dbReference>
<protein>
    <recommendedName>
        <fullName evidence="3">F-box domain-containing protein</fullName>
    </recommendedName>
</protein>
<accession>A0A0U5FYM7</accession>
<evidence type="ECO:0000256" key="2">
    <source>
        <dbReference type="ARBA" id="ARBA00023043"/>
    </source>
</evidence>
<dbReference type="AlphaFoldDB" id="A0A0U5FYM7"/>
<feature type="domain" description="F-box" evidence="3">
    <location>
        <begin position="1"/>
        <end position="47"/>
    </location>
</feature>
<dbReference type="Proteomes" id="UP000054771">
    <property type="component" value="Unassembled WGS sequence"/>
</dbReference>
<keyword evidence="2" id="KW-0040">ANK repeat</keyword>
<dbReference type="EMBL" id="CDMC01000004">
    <property type="protein sequence ID" value="CEL03879.1"/>
    <property type="molecule type" value="Genomic_DNA"/>
</dbReference>
<gene>
    <name evidence="4" type="ORF">ASPCAL05017</name>
</gene>
<proteinExistence type="predicted"/>
<sequence length="333" mass="37302">MLSLFDLPNEIVLTILDYIPLQTLGRLTLTCRTLHDRLNSLLYWKGQEGDTTALDWAATTGNQKTVQRIFQYTSPSPNFIERAINSAIPKNHVTTVRLLLDQGLPPWDPASSTEGAFSSPLFRAGMCRNLEIVKMLLDAGAKPIGYSDEEVGFLVHGCTSWENGPDSEETSQQHDEPFDPSILQLLVQRGLRVNSPEIVHHALALGCRVRVMSFLIDLGLDPNVQSFNWHTPLYQVLGRREKDWKECVAFIQKCVEHGMDVNLRDAQGMTILDKVGENAHPAVVQELITAGGKVPAVDMYSIRMQYAAMRKDASLNSAPPFRCPRGYTWNRRG</sequence>
<dbReference type="InterPro" id="IPR002110">
    <property type="entry name" value="Ankyrin_rpt"/>
</dbReference>
<keyword evidence="5" id="KW-1185">Reference proteome</keyword>
<dbReference type="InterPro" id="IPR001810">
    <property type="entry name" value="F-box_dom"/>
</dbReference>
<dbReference type="InterPro" id="IPR036047">
    <property type="entry name" value="F-box-like_dom_sf"/>
</dbReference>
<evidence type="ECO:0000259" key="3">
    <source>
        <dbReference type="PROSITE" id="PS50181"/>
    </source>
</evidence>
<dbReference type="Gene3D" id="1.20.1280.50">
    <property type="match status" value="1"/>
</dbReference>
<organism evidence="4 5">
    <name type="scientific">Aspergillus calidoustus</name>
    <dbReference type="NCBI Taxonomy" id="454130"/>
    <lineage>
        <taxon>Eukaryota</taxon>
        <taxon>Fungi</taxon>
        <taxon>Dikarya</taxon>
        <taxon>Ascomycota</taxon>
        <taxon>Pezizomycotina</taxon>
        <taxon>Eurotiomycetes</taxon>
        <taxon>Eurotiomycetidae</taxon>
        <taxon>Eurotiales</taxon>
        <taxon>Aspergillaceae</taxon>
        <taxon>Aspergillus</taxon>
        <taxon>Aspergillus subgen. Nidulantes</taxon>
    </lineage>
</organism>